<organism evidence="7 8">
    <name type="scientific">Cricetulus griseus</name>
    <name type="common">Chinese hamster</name>
    <name type="synonym">Cricetulus barabensis griseus</name>
    <dbReference type="NCBI Taxonomy" id="10029"/>
    <lineage>
        <taxon>Eukaryota</taxon>
        <taxon>Metazoa</taxon>
        <taxon>Chordata</taxon>
        <taxon>Craniata</taxon>
        <taxon>Vertebrata</taxon>
        <taxon>Euteleostomi</taxon>
        <taxon>Mammalia</taxon>
        <taxon>Eutheria</taxon>
        <taxon>Euarchontoglires</taxon>
        <taxon>Glires</taxon>
        <taxon>Rodentia</taxon>
        <taxon>Myomorpha</taxon>
        <taxon>Muroidea</taxon>
        <taxon>Cricetidae</taxon>
        <taxon>Cricetinae</taxon>
        <taxon>Cricetulus</taxon>
    </lineage>
</organism>
<name>G3HPA5_CRIGR</name>
<dbReference type="GO" id="GO:0016579">
    <property type="term" value="P:protein deubiquitination"/>
    <property type="evidence" value="ECO:0007669"/>
    <property type="project" value="TreeGrafter"/>
</dbReference>
<dbReference type="InterPro" id="IPR038765">
    <property type="entry name" value="Papain-like_cys_pep_sf"/>
</dbReference>
<evidence type="ECO:0000313" key="7">
    <source>
        <dbReference type="EMBL" id="EGW08411.1"/>
    </source>
</evidence>
<keyword evidence="5" id="KW-0378">Hydrolase</keyword>
<dbReference type="PANTHER" id="PTHR12419">
    <property type="entry name" value="OTU DOMAIN CONTAINING PROTEIN"/>
    <property type="match status" value="1"/>
</dbReference>
<feature type="domain" description="OTU" evidence="6">
    <location>
        <begin position="28"/>
        <end position="141"/>
    </location>
</feature>
<protein>
    <recommendedName>
        <fullName evidence="2">ubiquitinyl hydrolase 1</fullName>
        <ecNumber evidence="2">3.4.19.12</ecNumber>
    </recommendedName>
</protein>
<keyword evidence="5" id="KW-0788">Thiol protease</keyword>
<accession>G3HPA5</accession>
<gene>
    <name evidence="7" type="ORF">I79_012613</name>
</gene>
<dbReference type="Pfam" id="PF02338">
    <property type="entry name" value="OTU"/>
    <property type="match status" value="1"/>
</dbReference>
<sequence>MNKGWKKYCGQKSLNEASMDEYLGSLGLFRKVIAKDASCLFRAISEQLFYSQIHHLHIRRVCVSYMKENQQAFESYVEGSFEKYLERLGDPKVSSNTRISVAGVSCPPKSCRPSAPKKHRDTILIISVVWYQSHLKRAVHFFAANADSGNLL</sequence>
<proteinExistence type="predicted"/>
<dbReference type="STRING" id="10029.G3HPA5"/>
<comment type="catalytic activity">
    <reaction evidence="1">
        <text>Thiol-dependent hydrolysis of ester, thioester, amide, peptide and isopeptide bonds formed by the C-terminal Gly of ubiquitin (a 76-residue protein attached to proteins as an intracellular targeting signal).</text>
        <dbReference type="EC" id="3.4.19.12"/>
    </reaction>
</comment>
<dbReference type="SUPFAM" id="SSF54001">
    <property type="entry name" value="Cysteine proteinases"/>
    <property type="match status" value="1"/>
</dbReference>
<dbReference type="InterPro" id="IPR003323">
    <property type="entry name" value="OTU_dom"/>
</dbReference>
<evidence type="ECO:0000259" key="6">
    <source>
        <dbReference type="PROSITE" id="PS50802"/>
    </source>
</evidence>
<keyword evidence="4" id="KW-0833">Ubl conjugation pathway</keyword>
<dbReference type="InterPro" id="IPR050704">
    <property type="entry name" value="Peptidase_C85-like"/>
</dbReference>
<evidence type="ECO:0000256" key="1">
    <source>
        <dbReference type="ARBA" id="ARBA00000707"/>
    </source>
</evidence>
<dbReference type="EC" id="3.4.19.12" evidence="2"/>
<dbReference type="Proteomes" id="UP000001075">
    <property type="component" value="Unassembled WGS sequence"/>
</dbReference>
<evidence type="ECO:0000256" key="5">
    <source>
        <dbReference type="ARBA" id="ARBA00022807"/>
    </source>
</evidence>
<keyword evidence="3" id="KW-0645">Protease</keyword>
<evidence type="ECO:0000256" key="4">
    <source>
        <dbReference type="ARBA" id="ARBA00022786"/>
    </source>
</evidence>
<dbReference type="GO" id="GO:0004843">
    <property type="term" value="F:cysteine-type deubiquitinase activity"/>
    <property type="evidence" value="ECO:0007669"/>
    <property type="project" value="UniProtKB-EC"/>
</dbReference>
<reference evidence="8" key="1">
    <citation type="journal article" date="2011" name="Nat. Biotechnol.">
        <title>The genomic sequence of the Chinese hamster ovary (CHO)-K1 cell line.</title>
        <authorList>
            <person name="Xu X."/>
            <person name="Nagarajan H."/>
            <person name="Lewis N.E."/>
            <person name="Pan S."/>
            <person name="Cai Z."/>
            <person name="Liu X."/>
            <person name="Chen W."/>
            <person name="Xie M."/>
            <person name="Wang W."/>
            <person name="Hammond S."/>
            <person name="Andersen M.R."/>
            <person name="Neff N."/>
            <person name="Passarelli B."/>
            <person name="Koh W."/>
            <person name="Fan H.C."/>
            <person name="Wang J."/>
            <person name="Gui Y."/>
            <person name="Lee K.H."/>
            <person name="Betenbaugh M.J."/>
            <person name="Quake S.R."/>
            <person name="Famili I."/>
            <person name="Palsson B.O."/>
            <person name="Wang J."/>
        </authorList>
    </citation>
    <scope>NUCLEOTIDE SEQUENCE [LARGE SCALE GENOMIC DNA]</scope>
    <source>
        <strain evidence="8">CHO K1 cell line</strain>
    </source>
</reference>
<dbReference type="GO" id="GO:0061578">
    <property type="term" value="F:K63-linked deubiquitinase activity"/>
    <property type="evidence" value="ECO:0007669"/>
    <property type="project" value="TreeGrafter"/>
</dbReference>
<dbReference type="AlphaFoldDB" id="G3HPA5"/>
<dbReference type="InParanoid" id="G3HPA5"/>
<dbReference type="EMBL" id="JH000569">
    <property type="protein sequence ID" value="EGW08411.1"/>
    <property type="molecule type" value="Genomic_DNA"/>
</dbReference>
<evidence type="ECO:0000256" key="3">
    <source>
        <dbReference type="ARBA" id="ARBA00022670"/>
    </source>
</evidence>
<dbReference type="Gene3D" id="3.90.70.80">
    <property type="match status" value="1"/>
</dbReference>
<evidence type="ECO:0000256" key="2">
    <source>
        <dbReference type="ARBA" id="ARBA00012759"/>
    </source>
</evidence>
<evidence type="ECO:0000313" key="8">
    <source>
        <dbReference type="Proteomes" id="UP000001075"/>
    </source>
</evidence>
<dbReference type="PANTHER" id="PTHR12419:SF58">
    <property type="entry name" value="UBIQUITINYL HYDROLASE 1"/>
    <property type="match status" value="1"/>
</dbReference>
<dbReference type="GO" id="GO:0006508">
    <property type="term" value="P:proteolysis"/>
    <property type="evidence" value="ECO:0007669"/>
    <property type="project" value="UniProtKB-KW"/>
</dbReference>
<dbReference type="PROSITE" id="PS50802">
    <property type="entry name" value="OTU"/>
    <property type="match status" value="1"/>
</dbReference>